<keyword evidence="2" id="KW-1185">Reference proteome</keyword>
<proteinExistence type="predicted"/>
<evidence type="ECO:0000313" key="2">
    <source>
        <dbReference type="Proteomes" id="UP000824881"/>
    </source>
</evidence>
<dbReference type="EMBL" id="WQMT02000006">
    <property type="protein sequence ID" value="KAG9221731.1"/>
    <property type="molecule type" value="Genomic_DNA"/>
</dbReference>
<dbReference type="Proteomes" id="UP000824881">
    <property type="component" value="Unassembled WGS sequence"/>
</dbReference>
<comment type="caution">
    <text evidence="1">The sequence shown here is derived from an EMBL/GenBank/DDBJ whole genome shotgun (WGS) entry which is preliminary data.</text>
</comment>
<reference evidence="1 2" key="1">
    <citation type="journal article" date="2021" name="Appl. Environ. Microbiol.">
        <title>Genetic linkage and physical mapping for an oyster mushroom Pleurotus cornucopiae and QTL analysis for the trait cap color.</title>
        <authorList>
            <person name="Zhang Y."/>
            <person name="Gao W."/>
            <person name="Sonnenberg A."/>
            <person name="Chen Q."/>
            <person name="Zhang J."/>
            <person name="Huang C."/>
        </authorList>
    </citation>
    <scope>NUCLEOTIDE SEQUENCE [LARGE SCALE GENOMIC DNA]</scope>
    <source>
        <strain evidence="1">CCMSSC00406</strain>
    </source>
</reference>
<accession>A0ACB7IVT3</accession>
<organism evidence="1 2">
    <name type="scientific">Pleurotus cornucopiae</name>
    <name type="common">Cornucopia mushroom</name>
    <dbReference type="NCBI Taxonomy" id="5321"/>
    <lineage>
        <taxon>Eukaryota</taxon>
        <taxon>Fungi</taxon>
        <taxon>Dikarya</taxon>
        <taxon>Basidiomycota</taxon>
        <taxon>Agaricomycotina</taxon>
        <taxon>Agaricomycetes</taxon>
        <taxon>Agaricomycetidae</taxon>
        <taxon>Agaricales</taxon>
        <taxon>Pleurotineae</taxon>
        <taxon>Pleurotaceae</taxon>
        <taxon>Pleurotus</taxon>
    </lineage>
</organism>
<protein>
    <submittedName>
        <fullName evidence="1">Uncharacterized protein</fullName>
    </submittedName>
</protein>
<evidence type="ECO:0000313" key="1">
    <source>
        <dbReference type="EMBL" id="KAG9221731.1"/>
    </source>
</evidence>
<sequence>MVNEDKPEGCCTYFRWVTPQGSMSPTPPPSTTPSSPPRPSSSTSQLPLILRNVLRSVKAQCQQAKCNSTRLSPYCSRKMCRKHCLQAGGCLSKNHEPLLAPLPQQSTQEHQIPELEPLNDFNFLLDPILHDPSPLAQREPSPPAPQAIPSLQVPRYATQMPPLFTTEILWHQEQHETARRSESERLDFLQRVKWDITVYAWNEDGNPPVIMSIQDGFSWPHFTVSQKLLEELDLEGRISLYSPTLLTWTQVKLGHVIVVHERSRIFLKSSKLRDLVDFEEHRNTAFDTQPLHFRSNLARQRSSVRSQLHARASQPSPSLPAASSSASISTSSLSTSTSSSTIFARFDRDEDVISISSDDDASLLPPPRKRSHYAEPLVVKPEPRSPSRFPSVLSSSSDVPLKAWPTDFHVTDLICGFKSLQDVKRHKGTAFVCIFGPNVRWVSSTYHSTLERWRTSGEESRKYALAAKRTPDGLWSSFLKYCNLSEKDIMQWKDKGKATLSESDGEVEESDGNSDSSSDA</sequence>
<gene>
    <name evidence="1" type="ORF">CCMSSC00406_0005644</name>
</gene>
<name>A0ACB7IVT3_PLECO</name>